<evidence type="ECO:0000256" key="3">
    <source>
        <dbReference type="ARBA" id="ARBA00022763"/>
    </source>
</evidence>
<evidence type="ECO:0000256" key="2">
    <source>
        <dbReference type="ARBA" id="ARBA00022723"/>
    </source>
</evidence>
<dbReference type="InterPro" id="IPR001719">
    <property type="entry name" value="AP_endonuc_2"/>
</dbReference>
<dbReference type="SUPFAM" id="SSF51658">
    <property type="entry name" value="Xylose isomerase-like"/>
    <property type="match status" value="1"/>
</dbReference>
<feature type="binding site" evidence="7">
    <location>
        <position position="230"/>
    </location>
    <ligand>
        <name>Zn(2+)</name>
        <dbReference type="ChEBI" id="CHEBI:29105"/>
        <label>3</label>
    </ligand>
</feature>
<dbReference type="PROSITE" id="PS51432">
    <property type="entry name" value="AP_NUCLEASE_F2_4"/>
    <property type="match status" value="1"/>
</dbReference>
<keyword evidence="10" id="KW-1185">Reference proteome</keyword>
<keyword evidence="4 7" id="KW-0378">Hydrolase</keyword>
<dbReference type="PROSITE" id="PS00730">
    <property type="entry name" value="AP_NUCLEASE_F2_2"/>
    <property type="match status" value="1"/>
</dbReference>
<gene>
    <name evidence="7" type="primary">nfo</name>
    <name evidence="9" type="ORF">M3M39_04490</name>
</gene>
<dbReference type="PANTHER" id="PTHR21445">
    <property type="entry name" value="ENDONUCLEASE IV ENDODEOXYRIBONUCLEASE IV"/>
    <property type="match status" value="1"/>
</dbReference>
<evidence type="ECO:0000313" key="9">
    <source>
        <dbReference type="EMBL" id="USS87384.1"/>
    </source>
</evidence>
<name>A0ABY5BQI3_9LACO</name>
<evidence type="ECO:0000259" key="8">
    <source>
        <dbReference type="Pfam" id="PF01261"/>
    </source>
</evidence>
<comment type="cofactor">
    <cofactor evidence="7">
        <name>Zn(2+)</name>
        <dbReference type="ChEBI" id="CHEBI:29105"/>
    </cofactor>
    <text evidence="7">Binds 3 Zn(2+) ions.</text>
</comment>
<dbReference type="InterPro" id="IPR018246">
    <property type="entry name" value="AP_endonuc_F2_Zn_BS"/>
</dbReference>
<comment type="similarity">
    <text evidence="1 7">Belongs to the AP endonuclease 2 family.</text>
</comment>
<dbReference type="HAMAP" id="MF_00152">
    <property type="entry name" value="Nfo"/>
    <property type="match status" value="1"/>
</dbReference>
<reference evidence="9" key="1">
    <citation type="submission" date="2022-05" db="EMBL/GenBank/DDBJ databases">
        <authorList>
            <person name="Oliphant S.A."/>
            <person name="Watson-Haigh N.S."/>
            <person name="Sumby K.M."/>
            <person name="Gardner J.M."/>
            <person name="Jiranek V."/>
        </authorList>
    </citation>
    <scope>NUCLEOTIDE SEQUENCE</scope>
    <source>
        <strain evidence="9">KI11_C11</strain>
    </source>
</reference>
<keyword evidence="6 7" id="KW-0234">DNA repair</keyword>
<proteinExistence type="inferred from homology"/>
<accession>A0ABY5BQI3</accession>
<feature type="binding site" evidence="7">
    <location>
        <position position="232"/>
    </location>
    <ligand>
        <name>Zn(2+)</name>
        <dbReference type="ChEBI" id="CHEBI:29105"/>
        <label>3</label>
    </ligand>
</feature>
<evidence type="ECO:0000256" key="5">
    <source>
        <dbReference type="ARBA" id="ARBA00022833"/>
    </source>
</evidence>
<dbReference type="PANTHER" id="PTHR21445:SF0">
    <property type="entry name" value="APURINIC-APYRIMIDINIC ENDONUCLEASE"/>
    <property type="match status" value="1"/>
</dbReference>
<feature type="binding site" evidence="7">
    <location>
        <position position="182"/>
    </location>
    <ligand>
        <name>Zn(2+)</name>
        <dbReference type="ChEBI" id="CHEBI:29105"/>
        <label>2</label>
    </ligand>
</feature>
<dbReference type="Proteomes" id="UP001057025">
    <property type="component" value="Chromosome"/>
</dbReference>
<feature type="binding site" evidence="7">
    <location>
        <position position="185"/>
    </location>
    <ligand>
        <name>Zn(2+)</name>
        <dbReference type="ChEBI" id="CHEBI:29105"/>
        <label>3</label>
    </ligand>
</feature>
<feature type="binding site" evidence="7">
    <location>
        <position position="148"/>
    </location>
    <ligand>
        <name>Zn(2+)</name>
        <dbReference type="ChEBI" id="CHEBI:29105"/>
        <label>2</label>
    </ligand>
</feature>
<protein>
    <recommendedName>
        <fullName evidence="7">Probable endonuclease 4</fullName>
        <ecNumber evidence="7">3.1.21.2</ecNumber>
    </recommendedName>
    <alternativeName>
        <fullName evidence="7">Endodeoxyribonuclease IV</fullName>
    </alternativeName>
    <alternativeName>
        <fullName evidence="7">Endonuclease IV</fullName>
    </alternativeName>
</protein>
<feature type="binding site" evidence="7">
    <location>
        <position position="262"/>
    </location>
    <ligand>
        <name>Zn(2+)</name>
        <dbReference type="ChEBI" id="CHEBI:29105"/>
        <label>2</label>
    </ligand>
</feature>
<evidence type="ECO:0000313" key="10">
    <source>
        <dbReference type="Proteomes" id="UP001057025"/>
    </source>
</evidence>
<evidence type="ECO:0000256" key="4">
    <source>
        <dbReference type="ARBA" id="ARBA00022801"/>
    </source>
</evidence>
<keyword evidence="7" id="KW-0540">Nuclease</keyword>
<feature type="binding site" evidence="7">
    <location>
        <position position="148"/>
    </location>
    <ligand>
        <name>Zn(2+)</name>
        <dbReference type="ChEBI" id="CHEBI:29105"/>
        <label>1</label>
    </ligand>
</feature>
<keyword evidence="5 7" id="KW-0862">Zinc</keyword>
<dbReference type="GO" id="GO:0008833">
    <property type="term" value="F:deoxyribonuclease IV (phage-T4-induced) activity"/>
    <property type="evidence" value="ECO:0007669"/>
    <property type="project" value="UniProtKB-EC"/>
</dbReference>
<dbReference type="Pfam" id="PF01261">
    <property type="entry name" value="AP_endonuc_2"/>
    <property type="match status" value="1"/>
</dbReference>
<dbReference type="NCBIfam" id="NF002196">
    <property type="entry name" value="PRK01060.1-1"/>
    <property type="match status" value="1"/>
</dbReference>
<dbReference type="CDD" id="cd00019">
    <property type="entry name" value="AP2Ec"/>
    <property type="match status" value="1"/>
</dbReference>
<keyword evidence="7" id="KW-0255">Endonuclease</keyword>
<dbReference type="RefSeq" id="WP_252796682.1">
    <property type="nucleotide sequence ID" value="NZ_CP097118.1"/>
</dbReference>
<evidence type="ECO:0000256" key="6">
    <source>
        <dbReference type="ARBA" id="ARBA00023204"/>
    </source>
</evidence>
<comment type="catalytic activity">
    <reaction evidence="7">
        <text>Endonucleolytic cleavage to 5'-phosphooligonucleotide end-products.</text>
        <dbReference type="EC" id="3.1.21.2"/>
    </reaction>
</comment>
<dbReference type="PROSITE" id="PS00729">
    <property type="entry name" value="AP_NUCLEASE_F2_1"/>
    <property type="match status" value="1"/>
</dbReference>
<dbReference type="InterPro" id="IPR036237">
    <property type="entry name" value="Xyl_isomerase-like_sf"/>
</dbReference>
<keyword evidence="2 7" id="KW-0479">Metal-binding</keyword>
<evidence type="ECO:0000256" key="7">
    <source>
        <dbReference type="HAMAP-Rule" id="MF_00152"/>
    </source>
</evidence>
<dbReference type="EMBL" id="CP097118">
    <property type="protein sequence ID" value="USS87384.1"/>
    <property type="molecule type" value="Genomic_DNA"/>
</dbReference>
<feature type="binding site" evidence="7">
    <location>
        <position position="217"/>
    </location>
    <ligand>
        <name>Zn(2+)</name>
        <dbReference type="ChEBI" id="CHEBI:29105"/>
        <label>2</label>
    </ligand>
</feature>
<organism evidence="9 10">
    <name type="scientific">Fructilactobacillus hinvesii</name>
    <dbReference type="NCBI Taxonomy" id="2940300"/>
    <lineage>
        <taxon>Bacteria</taxon>
        <taxon>Bacillati</taxon>
        <taxon>Bacillota</taxon>
        <taxon>Bacilli</taxon>
        <taxon>Lactobacillales</taxon>
        <taxon>Lactobacillaceae</taxon>
        <taxon>Fructilactobacillus</taxon>
    </lineage>
</organism>
<dbReference type="Gene3D" id="3.20.20.150">
    <property type="entry name" value="Divalent-metal-dependent TIM barrel enzymes"/>
    <property type="match status" value="1"/>
</dbReference>
<feature type="domain" description="Xylose isomerase-like TIM barrel" evidence="8">
    <location>
        <begin position="32"/>
        <end position="272"/>
    </location>
</feature>
<dbReference type="SMART" id="SM00518">
    <property type="entry name" value="AP2Ec"/>
    <property type="match status" value="1"/>
</dbReference>
<dbReference type="InterPro" id="IPR013022">
    <property type="entry name" value="Xyl_isomerase-like_TIM-brl"/>
</dbReference>
<sequence>MSDELLIGSHVGMKSPKMFLGSAEEAAGNDETAFMVYTGAPQNSRRKPLAELQIPAGKEYMRNHDLKEVVVHAPYIINLGNTKKPHSFAFAVDFLRKEIERSEAMGATQIVLHPGSHVGAGVDAGLQQIIKGLNQVITPDQKIQIALETMAGKGTELGTSFEQLQTIIAGVEHNEKLSVTFDTCHTYDAGYDVKDDFAGVMAEFDRVIGLDRLKVIHLNDDKNPLGSHKDRHENIGFGTIGFAALNAIAHDSKLKDVPKIMETPAIKVNDKVKVDPHGAEVAMLRQQTFDSQMIEKLTAAAQ</sequence>
<dbReference type="NCBIfam" id="TIGR00587">
    <property type="entry name" value="nfo"/>
    <property type="match status" value="1"/>
</dbReference>
<evidence type="ECO:0000256" key="1">
    <source>
        <dbReference type="ARBA" id="ARBA00005340"/>
    </source>
</evidence>
<feature type="binding site" evidence="7">
    <location>
        <position position="72"/>
    </location>
    <ligand>
        <name>Zn(2+)</name>
        <dbReference type="ChEBI" id="CHEBI:29105"/>
        <label>1</label>
    </ligand>
</feature>
<feature type="binding site" evidence="7">
    <location>
        <position position="113"/>
    </location>
    <ligand>
        <name>Zn(2+)</name>
        <dbReference type="ChEBI" id="CHEBI:29105"/>
        <label>1</label>
    </ligand>
</feature>
<keyword evidence="3 7" id="KW-0227">DNA damage</keyword>
<comment type="function">
    <text evidence="7">Endonuclease IV plays a role in DNA repair. It cleaves phosphodiester bonds at apurinic or apyrimidinic (AP) sites, generating a 3'-hydroxyl group and a 5'-terminal sugar phosphate.</text>
</comment>
<dbReference type="EC" id="3.1.21.2" evidence="7"/>